<reference evidence="1 2" key="1">
    <citation type="submission" date="2018-02" db="EMBL/GenBank/DDBJ databases">
        <title>Genomic Encyclopedia of Archaeal and Bacterial Type Strains, Phase II (KMG-II): from individual species to whole genera.</title>
        <authorList>
            <person name="Goeker M."/>
        </authorList>
    </citation>
    <scope>NUCLEOTIDE SEQUENCE [LARGE SCALE GENOMIC DNA]</scope>
    <source>
        <strain evidence="1 2">DSM 15099</strain>
    </source>
</reference>
<dbReference type="OrthoDB" id="2339732at2"/>
<proteinExistence type="predicted"/>
<name>A0A2S6FUM5_9CLOT</name>
<dbReference type="Proteomes" id="UP000239863">
    <property type="component" value="Unassembled WGS sequence"/>
</dbReference>
<gene>
    <name evidence="1" type="ORF">BD821_12427</name>
</gene>
<evidence type="ECO:0000313" key="2">
    <source>
        <dbReference type="Proteomes" id="UP000239863"/>
    </source>
</evidence>
<comment type="caution">
    <text evidence="1">The sequence shown here is derived from an EMBL/GenBank/DDBJ whole genome shotgun (WGS) entry which is preliminary data.</text>
</comment>
<dbReference type="EMBL" id="PTIS01000024">
    <property type="protein sequence ID" value="PPK44160.1"/>
    <property type="molecule type" value="Genomic_DNA"/>
</dbReference>
<accession>A0A2S6FUM5</accession>
<evidence type="ECO:0000313" key="1">
    <source>
        <dbReference type="EMBL" id="PPK44160.1"/>
    </source>
</evidence>
<sequence length="294" mass="33845">MNITKRLYTYPVLSEEKDDYNSSVFDVDLQYMMNGVNNLKLEFNFTLDNEGLRNLIIDGKAEYIIHIECSNTAFRTALHSITEQSSIDIPVGRIYGKLEIIALIVSKENINNFINSDWNDDYAGISFDFSKGSIIGYKNLPALDIIKNYEELTSASSIFMVYKRLTTEEKPMDVNIDSAQIKIGLGTQEYDTYSRFCKKIQFQPILNSMIVFPALVYVFEELKQETGIEANQGKEWYISLSKAYEKRDLNFIDEVKDELKTSVQLAQEAMELPLSKALSMFTELFENMEDEEDI</sequence>
<protein>
    <submittedName>
        <fullName evidence="1">Uncharacterized protein</fullName>
    </submittedName>
</protein>
<dbReference type="AlphaFoldDB" id="A0A2S6FUM5"/>
<organism evidence="1 2">
    <name type="scientific">Clostridium algidicarnis DSM 15099</name>
    <dbReference type="NCBI Taxonomy" id="1121295"/>
    <lineage>
        <taxon>Bacteria</taxon>
        <taxon>Bacillati</taxon>
        <taxon>Bacillota</taxon>
        <taxon>Clostridia</taxon>
        <taxon>Eubacteriales</taxon>
        <taxon>Clostridiaceae</taxon>
        <taxon>Clostridium</taxon>
    </lineage>
</organism>